<protein>
    <submittedName>
        <fullName evidence="1">Mesenchymal stem cell protein DSCD75 family protein</fullName>
    </submittedName>
</protein>
<sequence length="160" mass="18207">MHMNNARYLRHLDYGRTDFWIRNGVYKVSRQLTNEKTGKKGCPVVLASITTRFRRELRLFQTFSVRTKLLCWDDKAFYVEQQFVSKGFVHCIALIKQVVVGTSPAKVLAALGHDGIVSPPMPSGVKSWVEYDSWSSQEILNTASEEAAASSKTKKTKKYE</sequence>
<evidence type="ECO:0000313" key="1">
    <source>
        <dbReference type="EMBL" id="ELR18394.1"/>
    </source>
</evidence>
<dbReference type="Pfam" id="PF13279">
    <property type="entry name" value="4HBT_2"/>
    <property type="match status" value="1"/>
</dbReference>
<evidence type="ECO:0000313" key="2">
    <source>
        <dbReference type="Proteomes" id="UP000011083"/>
    </source>
</evidence>
<dbReference type="AlphaFoldDB" id="L8GYN0"/>
<dbReference type="GeneID" id="14919170"/>
<dbReference type="Gene3D" id="3.10.129.10">
    <property type="entry name" value="Hotdog Thioesterase"/>
    <property type="match status" value="1"/>
</dbReference>
<dbReference type="Proteomes" id="UP000011083">
    <property type="component" value="Unassembled WGS sequence"/>
</dbReference>
<dbReference type="InterPro" id="IPR051490">
    <property type="entry name" value="THEM6_lcsJ_thioesterase"/>
</dbReference>
<dbReference type="InterPro" id="IPR029069">
    <property type="entry name" value="HotDog_dom_sf"/>
</dbReference>
<dbReference type="SUPFAM" id="SSF54637">
    <property type="entry name" value="Thioesterase/thiol ester dehydrase-isomerase"/>
    <property type="match status" value="1"/>
</dbReference>
<dbReference type="CDD" id="cd00586">
    <property type="entry name" value="4HBT"/>
    <property type="match status" value="1"/>
</dbReference>
<dbReference type="OrthoDB" id="265761at2759"/>
<dbReference type="PANTHER" id="PTHR12475">
    <property type="match status" value="1"/>
</dbReference>
<reference evidence="1 2" key="1">
    <citation type="journal article" date="2013" name="Genome Biol.">
        <title>Genome of Acanthamoeba castellanii highlights extensive lateral gene transfer and early evolution of tyrosine kinase signaling.</title>
        <authorList>
            <person name="Clarke M."/>
            <person name="Lohan A.J."/>
            <person name="Liu B."/>
            <person name="Lagkouvardos I."/>
            <person name="Roy S."/>
            <person name="Zafar N."/>
            <person name="Bertelli C."/>
            <person name="Schilde C."/>
            <person name="Kianianmomeni A."/>
            <person name="Burglin T.R."/>
            <person name="Frech C."/>
            <person name="Turcotte B."/>
            <person name="Kopec K.O."/>
            <person name="Synnott J.M."/>
            <person name="Choo C."/>
            <person name="Paponov I."/>
            <person name="Finkler A."/>
            <person name="Soon Heng Tan C."/>
            <person name="Hutchins A.P."/>
            <person name="Weinmeier T."/>
            <person name="Rattei T."/>
            <person name="Chu J.S."/>
            <person name="Gimenez G."/>
            <person name="Irimia M."/>
            <person name="Rigden D.J."/>
            <person name="Fitzpatrick D.A."/>
            <person name="Lorenzo-Morales J."/>
            <person name="Bateman A."/>
            <person name="Chiu C.H."/>
            <person name="Tang P."/>
            <person name="Hegemann P."/>
            <person name="Fromm H."/>
            <person name="Raoult D."/>
            <person name="Greub G."/>
            <person name="Miranda-Saavedra D."/>
            <person name="Chen N."/>
            <person name="Nash P."/>
            <person name="Ginger M.L."/>
            <person name="Horn M."/>
            <person name="Schaap P."/>
            <person name="Caler L."/>
            <person name="Loftus B."/>
        </authorList>
    </citation>
    <scope>NUCLEOTIDE SEQUENCE [LARGE SCALE GENOMIC DNA]</scope>
    <source>
        <strain evidence="1 2">Neff</strain>
    </source>
</reference>
<gene>
    <name evidence="1" type="ORF">ACA1_137760</name>
</gene>
<name>L8GYN0_ACACF</name>
<dbReference type="KEGG" id="acan:ACA1_137760"/>
<proteinExistence type="predicted"/>
<dbReference type="EMBL" id="KB007956">
    <property type="protein sequence ID" value="ELR18394.1"/>
    <property type="molecule type" value="Genomic_DNA"/>
</dbReference>
<dbReference type="VEuPathDB" id="AmoebaDB:ACA1_137760"/>
<dbReference type="RefSeq" id="XP_004340422.1">
    <property type="nucleotide sequence ID" value="XM_004340374.1"/>
</dbReference>
<accession>L8GYN0</accession>
<organism evidence="1 2">
    <name type="scientific">Acanthamoeba castellanii (strain ATCC 30010 / Neff)</name>
    <dbReference type="NCBI Taxonomy" id="1257118"/>
    <lineage>
        <taxon>Eukaryota</taxon>
        <taxon>Amoebozoa</taxon>
        <taxon>Discosea</taxon>
        <taxon>Longamoebia</taxon>
        <taxon>Centramoebida</taxon>
        <taxon>Acanthamoebidae</taxon>
        <taxon>Acanthamoeba</taxon>
    </lineage>
</organism>
<dbReference type="PANTHER" id="PTHR12475:SF4">
    <property type="entry name" value="PROTEIN THEM6"/>
    <property type="match status" value="1"/>
</dbReference>
<keyword evidence="2" id="KW-1185">Reference proteome</keyword>